<dbReference type="Proteomes" id="UP000030762">
    <property type="component" value="Unassembled WGS sequence"/>
</dbReference>
<dbReference type="InParanoid" id="T0PWP5"/>
<evidence type="ECO:0000256" key="2">
    <source>
        <dbReference type="SAM" id="MobiDB-lite"/>
    </source>
</evidence>
<keyword evidence="4" id="KW-1185">Reference proteome</keyword>
<feature type="compositionally biased region" description="Polar residues" evidence="2">
    <location>
        <begin position="481"/>
        <end position="494"/>
    </location>
</feature>
<evidence type="ECO:0008006" key="5">
    <source>
        <dbReference type="Google" id="ProtNLM"/>
    </source>
</evidence>
<feature type="compositionally biased region" description="Polar residues" evidence="2">
    <location>
        <begin position="522"/>
        <end position="538"/>
    </location>
</feature>
<organism evidence="3 4">
    <name type="scientific">Saprolegnia diclina (strain VS20)</name>
    <dbReference type="NCBI Taxonomy" id="1156394"/>
    <lineage>
        <taxon>Eukaryota</taxon>
        <taxon>Sar</taxon>
        <taxon>Stramenopiles</taxon>
        <taxon>Oomycota</taxon>
        <taxon>Saprolegniomycetes</taxon>
        <taxon>Saprolegniales</taxon>
        <taxon>Saprolegniaceae</taxon>
        <taxon>Saprolegnia</taxon>
    </lineage>
</organism>
<evidence type="ECO:0000256" key="1">
    <source>
        <dbReference type="SAM" id="Coils"/>
    </source>
</evidence>
<gene>
    <name evidence="3" type="ORF">SDRG_12470</name>
</gene>
<proteinExistence type="predicted"/>
<dbReference type="OrthoDB" id="72002at2759"/>
<accession>T0PWP5</accession>
<feature type="compositionally biased region" description="Low complexity" evidence="2">
    <location>
        <begin position="495"/>
        <end position="508"/>
    </location>
</feature>
<dbReference type="AlphaFoldDB" id="T0PWP5"/>
<feature type="region of interest" description="Disordered" evidence="2">
    <location>
        <begin position="522"/>
        <end position="553"/>
    </location>
</feature>
<protein>
    <recommendedName>
        <fullName evidence="5">HAUS augmin-like complex subunit 3 N-terminal domain-containing protein</fullName>
    </recommendedName>
</protein>
<feature type="coiled-coil region" evidence="1">
    <location>
        <begin position="105"/>
        <end position="132"/>
    </location>
</feature>
<dbReference type="VEuPathDB" id="FungiDB:SDRG_12470"/>
<evidence type="ECO:0000313" key="4">
    <source>
        <dbReference type="Proteomes" id="UP000030762"/>
    </source>
</evidence>
<sequence length="589" mass="65148">MAAPVASPGLGLALARKLGALGCPIDVRSDALEALYGNPSMRLQGFLHWFVHALDDESSLPAQFDTHDRALVASIDLLDGAALATKEREVFGSLGDAITMDNDDDEDDEDDADALQEEIARLERQVAMETKKQTALRAAVATKRIETGRLLDTGLDMVAPAPAQSHSVTDAIDGLLHALEQTENALQLAFLSPTVCAHLSIREDKLLDRIQAQLMPLFRRPAPSGLETIPESPTRSSSVRWLHESLVDEMDLVDDAKEREFKACNAEFHRLVAAYPRSALHSLHTKLDATARATRSSYRQQQMAHALARARLMDPATLSATHHGLVSANASVVDETQTLLTDMLPLRLDELGRLQMTSIVLGDYKDKIDRQTRHLADQASILDTLERQSARLLYLFNAVVHLATRPYLCVGCSRTCSSTKRRRWLVWRRASATSKRRSPPTWAFSVGACNQGGTPSPPSTTRRCCSSMRKACSACPRRVPTRSTTNAASTPRKWTSSTPSATTSAPSTTTMWMRSWTVSASSKPRSMVSNYPRTTASKPSRRPRLVSQRALRTRPASFSAIKTLCCTNRRPHGDHHNRHRRTRRYCCLD</sequence>
<feature type="region of interest" description="Disordered" evidence="2">
    <location>
        <begin position="479"/>
        <end position="508"/>
    </location>
</feature>
<name>T0PWP5_SAPDV</name>
<evidence type="ECO:0000313" key="3">
    <source>
        <dbReference type="EMBL" id="EQC29924.1"/>
    </source>
</evidence>
<reference evidence="3 4" key="1">
    <citation type="submission" date="2012-04" db="EMBL/GenBank/DDBJ databases">
        <title>The Genome Sequence of Saprolegnia declina VS20.</title>
        <authorList>
            <consortium name="The Broad Institute Genome Sequencing Platform"/>
            <person name="Russ C."/>
            <person name="Nusbaum C."/>
            <person name="Tyler B."/>
            <person name="van West P."/>
            <person name="Dieguez-Uribeondo J."/>
            <person name="de Bruijn I."/>
            <person name="Tripathy S."/>
            <person name="Jiang R."/>
            <person name="Young S.K."/>
            <person name="Zeng Q."/>
            <person name="Gargeya S."/>
            <person name="Fitzgerald M."/>
            <person name="Haas B."/>
            <person name="Abouelleil A."/>
            <person name="Alvarado L."/>
            <person name="Arachchi H.M."/>
            <person name="Berlin A."/>
            <person name="Chapman S.B."/>
            <person name="Goldberg J."/>
            <person name="Griggs A."/>
            <person name="Gujja S."/>
            <person name="Hansen M."/>
            <person name="Howarth C."/>
            <person name="Imamovic A."/>
            <person name="Larimer J."/>
            <person name="McCowen C."/>
            <person name="Montmayeur A."/>
            <person name="Murphy C."/>
            <person name="Neiman D."/>
            <person name="Pearson M."/>
            <person name="Priest M."/>
            <person name="Roberts A."/>
            <person name="Saif S."/>
            <person name="Shea T."/>
            <person name="Sisk P."/>
            <person name="Sykes S."/>
            <person name="Wortman J."/>
            <person name="Nusbaum C."/>
            <person name="Birren B."/>
        </authorList>
    </citation>
    <scope>NUCLEOTIDE SEQUENCE [LARGE SCALE GENOMIC DNA]</scope>
    <source>
        <strain evidence="3 4">VS20</strain>
    </source>
</reference>
<dbReference type="GeneID" id="19953197"/>
<keyword evidence="1" id="KW-0175">Coiled coil</keyword>
<dbReference type="EMBL" id="JH767180">
    <property type="protein sequence ID" value="EQC29924.1"/>
    <property type="molecule type" value="Genomic_DNA"/>
</dbReference>
<dbReference type="RefSeq" id="XP_008616763.1">
    <property type="nucleotide sequence ID" value="XM_008618541.1"/>
</dbReference>